<dbReference type="AlphaFoldDB" id="A0A2G5B0H7"/>
<evidence type="ECO:0000313" key="2">
    <source>
        <dbReference type="EMBL" id="PIA12524.1"/>
    </source>
</evidence>
<dbReference type="OrthoDB" id="5598382at2759"/>
<reference evidence="2 3" key="1">
    <citation type="journal article" date="2015" name="Genome Biol. Evol.">
        <title>Phylogenomic analyses indicate that early fungi evolved digesting cell walls of algal ancestors of land plants.</title>
        <authorList>
            <person name="Chang Y."/>
            <person name="Wang S."/>
            <person name="Sekimoto S."/>
            <person name="Aerts A.L."/>
            <person name="Choi C."/>
            <person name="Clum A."/>
            <person name="LaButti K.M."/>
            <person name="Lindquist E.A."/>
            <person name="Yee Ngan C."/>
            <person name="Ohm R.A."/>
            <person name="Salamov A.A."/>
            <person name="Grigoriev I.V."/>
            <person name="Spatafora J.W."/>
            <person name="Berbee M.L."/>
        </authorList>
    </citation>
    <scope>NUCLEOTIDE SEQUENCE [LARGE SCALE GENOMIC DNA]</scope>
    <source>
        <strain evidence="2 3">NRRL 1564</strain>
    </source>
</reference>
<evidence type="ECO:0000256" key="1">
    <source>
        <dbReference type="SAM" id="MobiDB-lite"/>
    </source>
</evidence>
<dbReference type="Proteomes" id="UP000242474">
    <property type="component" value="Unassembled WGS sequence"/>
</dbReference>
<sequence>MNDNSLDSEGQLIAKLLHALVGGQVKRNEEFRQWQAKQAEREEKRDMEQAKRDKEQAKRDEEFRRW</sequence>
<gene>
    <name evidence="2" type="ORF">COEREDRAFT_12658</name>
</gene>
<feature type="region of interest" description="Disordered" evidence="1">
    <location>
        <begin position="37"/>
        <end position="66"/>
    </location>
</feature>
<name>A0A2G5B0H7_COERN</name>
<evidence type="ECO:0000313" key="3">
    <source>
        <dbReference type="Proteomes" id="UP000242474"/>
    </source>
</evidence>
<organism evidence="2 3">
    <name type="scientific">Coemansia reversa (strain ATCC 12441 / NRRL 1564)</name>
    <dbReference type="NCBI Taxonomy" id="763665"/>
    <lineage>
        <taxon>Eukaryota</taxon>
        <taxon>Fungi</taxon>
        <taxon>Fungi incertae sedis</taxon>
        <taxon>Zoopagomycota</taxon>
        <taxon>Kickxellomycotina</taxon>
        <taxon>Kickxellomycetes</taxon>
        <taxon>Kickxellales</taxon>
        <taxon>Kickxellaceae</taxon>
        <taxon>Coemansia</taxon>
    </lineage>
</organism>
<keyword evidence="3" id="KW-1185">Reference proteome</keyword>
<protein>
    <submittedName>
        <fullName evidence="2">Uncharacterized protein</fullName>
    </submittedName>
</protein>
<accession>A0A2G5B0H7</accession>
<dbReference type="EMBL" id="KZ303698">
    <property type="protein sequence ID" value="PIA12524.1"/>
    <property type="molecule type" value="Genomic_DNA"/>
</dbReference>
<proteinExistence type="predicted"/>